<dbReference type="EMBL" id="GG666561">
    <property type="protein sequence ID" value="EEN55261.1"/>
    <property type="molecule type" value="Genomic_DNA"/>
</dbReference>
<evidence type="ECO:0000313" key="2">
    <source>
        <dbReference type="EMBL" id="EEN55261.1"/>
    </source>
</evidence>
<reference evidence="2" key="1">
    <citation type="journal article" date="2008" name="Nature">
        <title>The amphioxus genome and the evolution of the chordate karyotype.</title>
        <authorList>
            <consortium name="US DOE Joint Genome Institute (JGI-PGF)"/>
            <person name="Putnam N.H."/>
            <person name="Butts T."/>
            <person name="Ferrier D.E.K."/>
            <person name="Furlong R.F."/>
            <person name="Hellsten U."/>
            <person name="Kawashima T."/>
            <person name="Robinson-Rechavi M."/>
            <person name="Shoguchi E."/>
            <person name="Terry A."/>
            <person name="Yu J.-K."/>
            <person name="Benito-Gutierrez E.L."/>
            <person name="Dubchak I."/>
            <person name="Garcia-Fernandez J."/>
            <person name="Gibson-Brown J.J."/>
            <person name="Grigoriev I.V."/>
            <person name="Horton A.C."/>
            <person name="de Jong P.J."/>
            <person name="Jurka J."/>
            <person name="Kapitonov V.V."/>
            <person name="Kohara Y."/>
            <person name="Kuroki Y."/>
            <person name="Lindquist E."/>
            <person name="Lucas S."/>
            <person name="Osoegawa K."/>
            <person name="Pennacchio L.A."/>
            <person name="Salamov A.A."/>
            <person name="Satou Y."/>
            <person name="Sauka-Spengler T."/>
            <person name="Schmutz J."/>
            <person name="Shin-I T."/>
            <person name="Toyoda A."/>
            <person name="Bronner-Fraser M."/>
            <person name="Fujiyama A."/>
            <person name="Holland L.Z."/>
            <person name="Holland P.W.H."/>
            <person name="Satoh N."/>
            <person name="Rokhsar D.S."/>
        </authorList>
    </citation>
    <scope>NUCLEOTIDE SEQUENCE [LARGE SCALE GENOMIC DNA]</scope>
    <source>
        <strain evidence="2">S238N-H82</strain>
        <tissue evidence="2">Testes</tissue>
    </source>
</reference>
<proteinExistence type="predicted"/>
<accession>C3YWL7</accession>
<name>C3YWL7_BRAFL</name>
<feature type="signal peptide" evidence="1">
    <location>
        <begin position="1"/>
        <end position="19"/>
    </location>
</feature>
<protein>
    <submittedName>
        <fullName evidence="2">Uncharacterized protein</fullName>
    </submittedName>
</protein>
<keyword evidence="1" id="KW-0732">Signal</keyword>
<gene>
    <name evidence="2" type="ORF">BRAFLDRAFT_64401</name>
</gene>
<sequence length="271" mass="31078">MTSLTVLLALLVCSASVWSLPAGPSAPRNRPLEQEDTGAMDVGVAPAWLESYREQEPLAGPVGEDSMPKRAYFGSGFSARPAVAPFPNKSACWKVDSVTADSRRTTLPWFSQKVFARQRDTKKRFPKDLPFRRRSDASVCEPTNQLQWIMRWTPLPKQVRWPTRTTWRCAMAHKDYVAMYEFMYSLLTEKMEKTYKEVQDGTYTEAGILLGTDMGRVLYYLPDCVRDDVRRTINDKHFRTRYYQHKTNRPMLEYLEGVERGIETVLASAVG</sequence>
<dbReference type="AlphaFoldDB" id="C3YWL7"/>
<evidence type="ECO:0000256" key="1">
    <source>
        <dbReference type="SAM" id="SignalP"/>
    </source>
</evidence>
<feature type="chain" id="PRO_5002935723" evidence="1">
    <location>
        <begin position="20"/>
        <end position="271"/>
    </location>
</feature>
<dbReference type="InParanoid" id="C3YWL7"/>
<organism>
    <name type="scientific">Branchiostoma floridae</name>
    <name type="common">Florida lancelet</name>
    <name type="synonym">Amphioxus</name>
    <dbReference type="NCBI Taxonomy" id="7739"/>
    <lineage>
        <taxon>Eukaryota</taxon>
        <taxon>Metazoa</taxon>
        <taxon>Chordata</taxon>
        <taxon>Cephalochordata</taxon>
        <taxon>Leptocardii</taxon>
        <taxon>Amphioxiformes</taxon>
        <taxon>Branchiostomatidae</taxon>
        <taxon>Branchiostoma</taxon>
    </lineage>
</organism>